<gene>
    <name evidence="2" type="ORF">WA026_015277</name>
</gene>
<dbReference type="EMBL" id="JARQZJ010000008">
    <property type="protein sequence ID" value="KAK9872028.1"/>
    <property type="molecule type" value="Genomic_DNA"/>
</dbReference>
<reference evidence="2 3" key="1">
    <citation type="submission" date="2023-03" db="EMBL/GenBank/DDBJ databases">
        <title>Genome insight into feeding habits of ladybird beetles.</title>
        <authorList>
            <person name="Li H.-S."/>
            <person name="Huang Y.-H."/>
            <person name="Pang H."/>
        </authorList>
    </citation>
    <scope>NUCLEOTIDE SEQUENCE [LARGE SCALE GENOMIC DNA]</scope>
    <source>
        <strain evidence="2">SYSU_2023b</strain>
        <tissue evidence="2">Whole body</tissue>
    </source>
</reference>
<protein>
    <submittedName>
        <fullName evidence="2">Uncharacterized protein</fullName>
    </submittedName>
</protein>
<name>A0AAW1TUC9_9CUCU</name>
<accession>A0AAW1TUC9</accession>
<keyword evidence="3" id="KW-1185">Reference proteome</keyword>
<evidence type="ECO:0000313" key="2">
    <source>
        <dbReference type="EMBL" id="KAK9872028.1"/>
    </source>
</evidence>
<proteinExistence type="predicted"/>
<evidence type="ECO:0000256" key="1">
    <source>
        <dbReference type="SAM" id="MobiDB-lite"/>
    </source>
</evidence>
<comment type="caution">
    <text evidence="2">The sequence shown here is derived from an EMBL/GenBank/DDBJ whole genome shotgun (WGS) entry which is preliminary data.</text>
</comment>
<feature type="region of interest" description="Disordered" evidence="1">
    <location>
        <begin position="1"/>
        <end position="27"/>
    </location>
</feature>
<dbReference type="AlphaFoldDB" id="A0AAW1TUC9"/>
<sequence length="407" mass="47080">MKKYKSKSTTTKLDLKDSSSCATGNQCTASSSTFNIESTEPQPSVVQSFYPVNIISPDHSTIPEHTSIPELSKPLPSTSHENIIPLENLNLDESDVSMESNVGSGTANIICIFCDRKTKKHRNKRQPLHRTEKAKFLSSILQENDSSPDLLQKVENCAHSNIFYHHICQAHFTNKMKSNKKATKGIWHENRHNHQIAFSELSLFIKENLLLRIFRENKEDNEKVSSHFTPQHLEDKIIDSFSKEVKFFFIHNEKLLAPKYLISIDDQSFESLQDEDILQKAAFLLRKLVKHIPLKKLPENITLQNLKEGEVSVPQALSKFCFTLISGGNQIRKKERKCIRQVQSCYYNQVYNLKKFKSKNYNPAFSIKERKNYSKYCKDVENISKLLRNSVNLNYSLMKRKKKMYLT</sequence>
<evidence type="ECO:0000313" key="3">
    <source>
        <dbReference type="Proteomes" id="UP001431783"/>
    </source>
</evidence>
<organism evidence="2 3">
    <name type="scientific">Henosepilachna vigintioctopunctata</name>
    <dbReference type="NCBI Taxonomy" id="420089"/>
    <lineage>
        <taxon>Eukaryota</taxon>
        <taxon>Metazoa</taxon>
        <taxon>Ecdysozoa</taxon>
        <taxon>Arthropoda</taxon>
        <taxon>Hexapoda</taxon>
        <taxon>Insecta</taxon>
        <taxon>Pterygota</taxon>
        <taxon>Neoptera</taxon>
        <taxon>Endopterygota</taxon>
        <taxon>Coleoptera</taxon>
        <taxon>Polyphaga</taxon>
        <taxon>Cucujiformia</taxon>
        <taxon>Coccinelloidea</taxon>
        <taxon>Coccinellidae</taxon>
        <taxon>Epilachninae</taxon>
        <taxon>Epilachnini</taxon>
        <taxon>Henosepilachna</taxon>
    </lineage>
</organism>
<dbReference type="Proteomes" id="UP001431783">
    <property type="component" value="Unassembled WGS sequence"/>
</dbReference>